<accession>A0A9W4UP70</accession>
<keyword evidence="4" id="KW-0378">Hydrolase</keyword>
<dbReference type="AlphaFoldDB" id="A0A9W4UP70"/>
<dbReference type="GO" id="GO:0016920">
    <property type="term" value="F:pyroglutamyl-peptidase activity"/>
    <property type="evidence" value="ECO:0007669"/>
    <property type="project" value="InterPro"/>
</dbReference>
<dbReference type="Gene3D" id="3.40.630.20">
    <property type="entry name" value="Peptidase C15, pyroglutamyl peptidase I-like"/>
    <property type="match status" value="1"/>
</dbReference>
<evidence type="ECO:0000313" key="6">
    <source>
        <dbReference type="EMBL" id="CAI6337843.1"/>
    </source>
</evidence>
<evidence type="ECO:0000256" key="2">
    <source>
        <dbReference type="ARBA" id="ARBA00022490"/>
    </source>
</evidence>
<dbReference type="PANTHER" id="PTHR23402:SF1">
    <property type="entry name" value="PYROGLUTAMYL-PEPTIDASE I"/>
    <property type="match status" value="1"/>
</dbReference>
<keyword evidence="2" id="KW-0963">Cytoplasm</keyword>
<dbReference type="InterPro" id="IPR000816">
    <property type="entry name" value="Peptidase_C15"/>
</dbReference>
<dbReference type="Pfam" id="PF01470">
    <property type="entry name" value="Peptidase_C15"/>
    <property type="match status" value="1"/>
</dbReference>
<evidence type="ECO:0008006" key="8">
    <source>
        <dbReference type="Google" id="ProtNLM"/>
    </source>
</evidence>
<keyword evidence="7" id="KW-1185">Reference proteome</keyword>
<dbReference type="SUPFAM" id="SSF53182">
    <property type="entry name" value="Pyrrolidone carboxyl peptidase (pyroglutamate aminopeptidase)"/>
    <property type="match status" value="1"/>
</dbReference>
<evidence type="ECO:0000256" key="5">
    <source>
        <dbReference type="ARBA" id="ARBA00022807"/>
    </source>
</evidence>
<reference evidence="6" key="1">
    <citation type="submission" date="2023-01" db="EMBL/GenBank/DDBJ databases">
        <authorList>
            <person name="Van Ghelder C."/>
            <person name="Rancurel C."/>
        </authorList>
    </citation>
    <scope>NUCLEOTIDE SEQUENCE</scope>
    <source>
        <strain evidence="6">CNCM I-4278</strain>
    </source>
</reference>
<dbReference type="Proteomes" id="UP001152607">
    <property type="component" value="Unassembled WGS sequence"/>
</dbReference>
<evidence type="ECO:0000256" key="4">
    <source>
        <dbReference type="ARBA" id="ARBA00022801"/>
    </source>
</evidence>
<dbReference type="InterPro" id="IPR016125">
    <property type="entry name" value="Peptidase_C15-like"/>
</dbReference>
<evidence type="ECO:0000256" key="1">
    <source>
        <dbReference type="ARBA" id="ARBA00006641"/>
    </source>
</evidence>
<evidence type="ECO:0000313" key="7">
    <source>
        <dbReference type="Proteomes" id="UP001152607"/>
    </source>
</evidence>
<organism evidence="6 7">
    <name type="scientific">Periconia digitata</name>
    <dbReference type="NCBI Taxonomy" id="1303443"/>
    <lineage>
        <taxon>Eukaryota</taxon>
        <taxon>Fungi</taxon>
        <taxon>Dikarya</taxon>
        <taxon>Ascomycota</taxon>
        <taxon>Pezizomycotina</taxon>
        <taxon>Dothideomycetes</taxon>
        <taxon>Pleosporomycetidae</taxon>
        <taxon>Pleosporales</taxon>
        <taxon>Massarineae</taxon>
        <taxon>Periconiaceae</taxon>
        <taxon>Periconia</taxon>
    </lineage>
</organism>
<dbReference type="OrthoDB" id="407146at2759"/>
<dbReference type="EMBL" id="CAOQHR010000007">
    <property type="protein sequence ID" value="CAI6337843.1"/>
    <property type="molecule type" value="Genomic_DNA"/>
</dbReference>
<dbReference type="GO" id="GO:0006508">
    <property type="term" value="P:proteolysis"/>
    <property type="evidence" value="ECO:0007669"/>
    <property type="project" value="UniProtKB-KW"/>
</dbReference>
<sequence length="274" mass="30141">MAPVAAAVTRVLITGFGPFQNVPVNPSFAIVSRLPTTLPNNIEIYTHPSAIPVSYHPTIELLPELYGSTQPDIALHIGVAEGRKYFAVEAGSSRNNFDLIRDNDGRNFSDAEGVAAWGDSPTRLDTDLDLDGTIESWQERTKDFKWPAMLSREMQSMGDVAEQKVDVKVSRGLSVAMGNVEEEEISVMAPDPDDEVRWSDNVGFYLCGFIYYAGMVQKSRMTAAEGSANARVGKRDTVFMHVPLLISDEEIGVGVDVTTELVQSLVENWRALKE</sequence>
<dbReference type="PRINTS" id="PR00706">
    <property type="entry name" value="PYROGLUPTASE"/>
</dbReference>
<gene>
    <name evidence="6" type="ORF">PDIGIT_LOCUS10958</name>
</gene>
<keyword evidence="3" id="KW-0645">Protease</keyword>
<keyword evidence="5" id="KW-0788">Thiol protease</keyword>
<proteinExistence type="inferred from homology"/>
<evidence type="ECO:0000256" key="3">
    <source>
        <dbReference type="ARBA" id="ARBA00022670"/>
    </source>
</evidence>
<name>A0A9W4UP70_9PLEO</name>
<dbReference type="InterPro" id="IPR036440">
    <property type="entry name" value="Peptidase_C15-like_sf"/>
</dbReference>
<protein>
    <recommendedName>
        <fullName evidence="8">Peptidase C15, pyroglutamyl peptidase I-like protein</fullName>
    </recommendedName>
</protein>
<dbReference type="PANTHER" id="PTHR23402">
    <property type="entry name" value="PROTEASE FAMILY C15 PYROGLUTAMYL-PEPTIDASE I-RELATED"/>
    <property type="match status" value="1"/>
</dbReference>
<dbReference type="GO" id="GO:0005829">
    <property type="term" value="C:cytosol"/>
    <property type="evidence" value="ECO:0007669"/>
    <property type="project" value="InterPro"/>
</dbReference>
<comment type="caution">
    <text evidence="6">The sequence shown here is derived from an EMBL/GenBank/DDBJ whole genome shotgun (WGS) entry which is preliminary data.</text>
</comment>
<comment type="similarity">
    <text evidence="1">Belongs to the peptidase C15 family.</text>
</comment>